<comment type="caution">
    <text evidence="1">The sequence shown here is derived from an EMBL/GenBank/DDBJ whole genome shotgun (WGS) entry which is preliminary data.</text>
</comment>
<organism evidence="1 2">
    <name type="scientific">Streptomyces cinereospinus</name>
    <dbReference type="NCBI Taxonomy" id="285561"/>
    <lineage>
        <taxon>Bacteria</taxon>
        <taxon>Bacillati</taxon>
        <taxon>Actinomycetota</taxon>
        <taxon>Actinomycetes</taxon>
        <taxon>Kitasatosporales</taxon>
        <taxon>Streptomycetaceae</taxon>
        <taxon>Streptomyces</taxon>
    </lineage>
</organism>
<reference evidence="1 2" key="1">
    <citation type="submission" date="2024-09" db="EMBL/GenBank/DDBJ databases">
        <authorList>
            <person name="Sun Q."/>
            <person name="Mori K."/>
        </authorList>
    </citation>
    <scope>NUCLEOTIDE SEQUENCE [LARGE SCALE GENOMIC DNA]</scope>
    <source>
        <strain evidence="1 2">JCM 6917</strain>
    </source>
</reference>
<evidence type="ECO:0000313" key="2">
    <source>
        <dbReference type="Proteomes" id="UP001589709"/>
    </source>
</evidence>
<accession>A0ABV5MVL0</accession>
<sequence length="58" mass="6202">MRSAQIESAETAAMPRTVLSDLVAAVKDDPKGLPAVIQGRVQRSQEADNVCMMGGWTN</sequence>
<gene>
    <name evidence="1" type="ORF">ACFF45_04620</name>
</gene>
<name>A0ABV5MVL0_9ACTN</name>
<dbReference type="Proteomes" id="UP001589709">
    <property type="component" value="Unassembled WGS sequence"/>
</dbReference>
<dbReference type="EMBL" id="JBHMCY010000006">
    <property type="protein sequence ID" value="MFB9462027.1"/>
    <property type="molecule type" value="Genomic_DNA"/>
</dbReference>
<evidence type="ECO:0000313" key="1">
    <source>
        <dbReference type="EMBL" id="MFB9462027.1"/>
    </source>
</evidence>
<keyword evidence="2" id="KW-1185">Reference proteome</keyword>
<protein>
    <submittedName>
        <fullName evidence="1">Uncharacterized protein</fullName>
    </submittedName>
</protein>
<proteinExistence type="predicted"/>
<dbReference type="RefSeq" id="WP_381342204.1">
    <property type="nucleotide sequence ID" value="NZ_JBHMCY010000006.1"/>
</dbReference>